<protein>
    <submittedName>
        <fullName evidence="2">Uncharacterized protein</fullName>
    </submittedName>
</protein>
<comment type="caution">
    <text evidence="2">The sequence shown here is derived from an EMBL/GenBank/DDBJ whole genome shotgun (WGS) entry which is preliminary data.</text>
</comment>
<proteinExistence type="predicted"/>
<reference evidence="3" key="1">
    <citation type="journal article" date="2015" name="Nat. Genet.">
        <title>The genome and transcriptome of the zoonotic hookworm Ancylostoma ceylanicum identify infection-specific gene families.</title>
        <authorList>
            <person name="Schwarz E.M."/>
            <person name="Hu Y."/>
            <person name="Antoshechkin I."/>
            <person name="Miller M.M."/>
            <person name="Sternberg P.W."/>
            <person name="Aroian R.V."/>
        </authorList>
    </citation>
    <scope>NUCLEOTIDE SEQUENCE</scope>
    <source>
        <strain evidence="3">HY135</strain>
    </source>
</reference>
<organism evidence="2 3">
    <name type="scientific">Ancylostoma ceylanicum</name>
    <dbReference type="NCBI Taxonomy" id="53326"/>
    <lineage>
        <taxon>Eukaryota</taxon>
        <taxon>Metazoa</taxon>
        <taxon>Ecdysozoa</taxon>
        <taxon>Nematoda</taxon>
        <taxon>Chromadorea</taxon>
        <taxon>Rhabditida</taxon>
        <taxon>Rhabditina</taxon>
        <taxon>Rhabditomorpha</taxon>
        <taxon>Strongyloidea</taxon>
        <taxon>Ancylostomatidae</taxon>
        <taxon>Ancylostomatinae</taxon>
        <taxon>Ancylostoma</taxon>
    </lineage>
</organism>
<sequence length="122" mass="13709">MGRHENLTKCVSLQALLITSSHELSAFALYLAFHHVWIRSRMNFGRRQQGRQHPSRTWIVPISINIVPGRTMSVNVVENLHDWCATLTAGTPSTKGLDLGRLQVVNPIHCTPPLCNAYLKLV</sequence>
<dbReference type="Proteomes" id="UP000024635">
    <property type="component" value="Unassembled WGS sequence"/>
</dbReference>
<gene>
    <name evidence="2" type="primary">Acey_s0087.g2052</name>
    <name evidence="2" type="ORF">Y032_0087g2052</name>
</gene>
<evidence type="ECO:0000313" key="3">
    <source>
        <dbReference type="Proteomes" id="UP000024635"/>
    </source>
</evidence>
<name>A0A016TP41_9BILA</name>
<evidence type="ECO:0000313" key="2">
    <source>
        <dbReference type="EMBL" id="EYC04510.1"/>
    </source>
</evidence>
<evidence type="ECO:0000256" key="1">
    <source>
        <dbReference type="SAM" id="Phobius"/>
    </source>
</evidence>
<keyword evidence="1" id="KW-0472">Membrane</keyword>
<accession>A0A016TP41</accession>
<dbReference type="AlphaFoldDB" id="A0A016TP41"/>
<feature type="transmembrane region" description="Helical" evidence="1">
    <location>
        <begin position="12"/>
        <end position="33"/>
    </location>
</feature>
<keyword evidence="3" id="KW-1185">Reference proteome</keyword>
<keyword evidence="1" id="KW-1133">Transmembrane helix</keyword>
<dbReference type="EMBL" id="JARK01001423">
    <property type="protein sequence ID" value="EYC04510.1"/>
    <property type="molecule type" value="Genomic_DNA"/>
</dbReference>
<keyword evidence="1" id="KW-0812">Transmembrane</keyword>